<protein>
    <submittedName>
        <fullName evidence="1">Uncharacterized protein</fullName>
    </submittedName>
</protein>
<proteinExistence type="predicted"/>
<dbReference type="Proteomes" id="UP000327013">
    <property type="component" value="Chromosome 5"/>
</dbReference>
<dbReference type="EMBL" id="CM017325">
    <property type="protein sequence ID" value="KAE8055999.1"/>
    <property type="molecule type" value="Genomic_DNA"/>
</dbReference>
<keyword evidence="2" id="KW-1185">Reference proteome</keyword>
<evidence type="ECO:0000313" key="1">
    <source>
        <dbReference type="EMBL" id="KAE8055999.1"/>
    </source>
</evidence>
<name>A0A5N6R4T3_9ROSI</name>
<accession>A0A5N6R4T3</accession>
<gene>
    <name evidence="1" type="ORF">FH972_012802</name>
</gene>
<organism evidence="1 2">
    <name type="scientific">Carpinus fangiana</name>
    <dbReference type="NCBI Taxonomy" id="176857"/>
    <lineage>
        <taxon>Eukaryota</taxon>
        <taxon>Viridiplantae</taxon>
        <taxon>Streptophyta</taxon>
        <taxon>Embryophyta</taxon>
        <taxon>Tracheophyta</taxon>
        <taxon>Spermatophyta</taxon>
        <taxon>Magnoliopsida</taxon>
        <taxon>eudicotyledons</taxon>
        <taxon>Gunneridae</taxon>
        <taxon>Pentapetalae</taxon>
        <taxon>rosids</taxon>
        <taxon>fabids</taxon>
        <taxon>Fagales</taxon>
        <taxon>Betulaceae</taxon>
        <taxon>Carpinus</taxon>
    </lineage>
</organism>
<reference evidence="1 2" key="1">
    <citation type="submission" date="2019-06" db="EMBL/GenBank/DDBJ databases">
        <title>A chromosomal-level reference genome of Carpinus fangiana (Coryloideae, Betulaceae).</title>
        <authorList>
            <person name="Yang X."/>
            <person name="Wang Z."/>
            <person name="Zhang L."/>
            <person name="Hao G."/>
            <person name="Liu J."/>
            <person name="Yang Y."/>
        </authorList>
    </citation>
    <scope>NUCLEOTIDE SEQUENCE [LARGE SCALE GENOMIC DNA]</scope>
    <source>
        <strain evidence="1">Cfa_2016G</strain>
        <tissue evidence="1">Leaf</tissue>
    </source>
</reference>
<sequence>MTDEGRVASRKEGARTECSAGFKAARRDQQQLGSLGGITGSAAGWTLEFGGKT</sequence>
<dbReference type="AlphaFoldDB" id="A0A5N6R4T3"/>
<evidence type="ECO:0000313" key="2">
    <source>
        <dbReference type="Proteomes" id="UP000327013"/>
    </source>
</evidence>